<dbReference type="InterPro" id="IPR001387">
    <property type="entry name" value="Cro/C1-type_HTH"/>
</dbReference>
<accession>A0A2W4TWD0</accession>
<gene>
    <name evidence="2" type="ORF">DCF25_19745</name>
</gene>
<dbReference type="CDD" id="cd00093">
    <property type="entry name" value="HTH_XRE"/>
    <property type="match status" value="1"/>
</dbReference>
<feature type="domain" description="HTH cro/C1-type" evidence="1">
    <location>
        <begin position="7"/>
        <end position="62"/>
    </location>
</feature>
<evidence type="ECO:0000313" key="2">
    <source>
        <dbReference type="EMBL" id="PZO11257.1"/>
    </source>
</evidence>
<evidence type="ECO:0000259" key="1">
    <source>
        <dbReference type="PROSITE" id="PS50943"/>
    </source>
</evidence>
<dbReference type="Gene3D" id="1.10.260.40">
    <property type="entry name" value="lambda repressor-like DNA-binding domains"/>
    <property type="match status" value="1"/>
</dbReference>
<reference evidence="2 3" key="2">
    <citation type="submission" date="2018-06" db="EMBL/GenBank/DDBJ databases">
        <title>Metagenomic assembly of (sub)arctic Cyanobacteria and their associated microbiome from non-axenic cultures.</title>
        <authorList>
            <person name="Baurain D."/>
        </authorList>
    </citation>
    <scope>NUCLEOTIDE SEQUENCE [LARGE SCALE GENOMIC DNA]</scope>
    <source>
        <strain evidence="2">ULC129bin1</strain>
    </source>
</reference>
<dbReference type="SUPFAM" id="SSF47413">
    <property type="entry name" value="lambda repressor-like DNA-binding domains"/>
    <property type="match status" value="1"/>
</dbReference>
<dbReference type="InterPro" id="IPR010982">
    <property type="entry name" value="Lambda_DNA-bd_dom_sf"/>
</dbReference>
<comment type="caution">
    <text evidence="2">The sequence shown here is derived from an EMBL/GenBank/DDBJ whole genome shotgun (WGS) entry which is preliminary data.</text>
</comment>
<reference evidence="3" key="1">
    <citation type="submission" date="2018-04" db="EMBL/GenBank/DDBJ databases">
        <authorList>
            <person name="Cornet L."/>
        </authorList>
    </citation>
    <scope>NUCLEOTIDE SEQUENCE [LARGE SCALE GENOMIC DNA]</scope>
</reference>
<evidence type="ECO:0000313" key="3">
    <source>
        <dbReference type="Proteomes" id="UP000249354"/>
    </source>
</evidence>
<dbReference type="EMBL" id="QBMC01000194">
    <property type="protein sequence ID" value="PZO11257.1"/>
    <property type="molecule type" value="Genomic_DNA"/>
</dbReference>
<dbReference type="Pfam" id="PF13443">
    <property type="entry name" value="HTH_26"/>
    <property type="match status" value="1"/>
</dbReference>
<dbReference type="AlphaFoldDB" id="A0A2W4TWD0"/>
<dbReference type="Proteomes" id="UP000249354">
    <property type="component" value="Unassembled WGS sequence"/>
</dbReference>
<dbReference type="PROSITE" id="PS50943">
    <property type="entry name" value="HTH_CROC1"/>
    <property type="match status" value="1"/>
</dbReference>
<dbReference type="GO" id="GO:0003677">
    <property type="term" value="F:DNA binding"/>
    <property type="evidence" value="ECO:0007669"/>
    <property type="project" value="InterPro"/>
</dbReference>
<organism evidence="2 3">
    <name type="scientific">Leptolyngbya foveolarum</name>
    <dbReference type="NCBI Taxonomy" id="47253"/>
    <lineage>
        <taxon>Bacteria</taxon>
        <taxon>Bacillati</taxon>
        <taxon>Cyanobacteriota</taxon>
        <taxon>Cyanophyceae</taxon>
        <taxon>Leptolyngbyales</taxon>
        <taxon>Leptolyngbyaceae</taxon>
        <taxon>Leptolyngbya group</taxon>
        <taxon>Leptolyngbya</taxon>
    </lineage>
</organism>
<protein>
    <submittedName>
        <fullName evidence="2">XRE family transcriptional regulator</fullName>
    </submittedName>
</protein>
<proteinExistence type="predicted"/>
<name>A0A2W4TWD0_9CYAN</name>
<sequence>MAVRNKIKEFVESQGMSVYAFREKTGIANKTAYDLVNTPSQIPSGNVISKICDAFEVQPNEILEWVPNAGKGKAA</sequence>